<comment type="caution">
    <text evidence="2">The sequence shown here is derived from an EMBL/GenBank/DDBJ whole genome shotgun (WGS) entry which is preliminary data.</text>
</comment>
<dbReference type="AlphaFoldDB" id="A0A845QYM0"/>
<evidence type="ECO:0000256" key="1">
    <source>
        <dbReference type="SAM" id="Phobius"/>
    </source>
</evidence>
<feature type="transmembrane region" description="Helical" evidence="1">
    <location>
        <begin position="6"/>
        <end position="28"/>
    </location>
</feature>
<keyword evidence="3" id="KW-1185">Reference proteome</keyword>
<evidence type="ECO:0000313" key="2">
    <source>
        <dbReference type="EMBL" id="NBI07381.1"/>
    </source>
</evidence>
<protein>
    <submittedName>
        <fullName evidence="2">Uncharacterized protein</fullName>
    </submittedName>
</protein>
<gene>
    <name evidence="2" type="ORF">D3Z33_11025</name>
</gene>
<dbReference type="RefSeq" id="WP_160197844.1">
    <property type="nucleotide sequence ID" value="NZ_QXXA01000011.1"/>
</dbReference>
<evidence type="ECO:0000313" key="3">
    <source>
        <dbReference type="Proteomes" id="UP000467132"/>
    </source>
</evidence>
<dbReference type="Proteomes" id="UP000467132">
    <property type="component" value="Unassembled WGS sequence"/>
</dbReference>
<reference evidence="2 3" key="1">
    <citation type="submission" date="2018-08" db="EMBL/GenBank/DDBJ databases">
        <title>Murine metabolic-syndrome-specific gut microbial biobank.</title>
        <authorList>
            <person name="Liu C."/>
        </authorList>
    </citation>
    <scope>NUCLEOTIDE SEQUENCE [LARGE SCALE GENOMIC DNA]</scope>
    <source>
        <strain evidence="2 3">583</strain>
    </source>
</reference>
<keyword evidence="1" id="KW-0812">Transmembrane</keyword>
<dbReference type="EMBL" id="QXXA01000011">
    <property type="protein sequence ID" value="NBI07381.1"/>
    <property type="molecule type" value="Genomic_DNA"/>
</dbReference>
<sequence>MIYVLYVFVYVFFIYGVIEFIRNIYIGFNIPKNTHPIKIVVKNEKSLEYTILSIKDRFSPITICIEEENTKIMDMIDVLKDDYEIKIEYLK</sequence>
<proteinExistence type="predicted"/>
<name>A0A845QYM0_9CLOT</name>
<keyword evidence="1" id="KW-1133">Transmembrane helix</keyword>
<keyword evidence="1" id="KW-0472">Membrane</keyword>
<organism evidence="2 3">
    <name type="scientific">Senegalia massiliensis</name>
    <dbReference type="NCBI Taxonomy" id="1720316"/>
    <lineage>
        <taxon>Bacteria</taxon>
        <taxon>Bacillati</taxon>
        <taxon>Bacillota</taxon>
        <taxon>Clostridia</taxon>
        <taxon>Eubacteriales</taxon>
        <taxon>Clostridiaceae</taxon>
        <taxon>Senegalia</taxon>
    </lineage>
</organism>
<accession>A0A845QYM0</accession>